<protein>
    <submittedName>
        <fullName evidence="1">F-box family protein</fullName>
    </submittedName>
</protein>
<evidence type="ECO:0000313" key="1">
    <source>
        <dbReference type="EMBL" id="MCI10578.1"/>
    </source>
</evidence>
<comment type="caution">
    <text evidence="1">The sequence shown here is derived from an EMBL/GenBank/DDBJ whole genome shotgun (WGS) entry which is preliminary data.</text>
</comment>
<feature type="non-terminal residue" evidence="1">
    <location>
        <position position="1"/>
    </location>
</feature>
<name>A0A392PEQ1_9FABA</name>
<reference evidence="1 2" key="1">
    <citation type="journal article" date="2018" name="Front. Plant Sci.">
        <title>Red Clover (Trifolium pratense) and Zigzag Clover (T. medium) - A Picture of Genomic Similarities and Differences.</title>
        <authorList>
            <person name="Dluhosova J."/>
            <person name="Istvanek J."/>
            <person name="Nedelnik J."/>
            <person name="Repkova J."/>
        </authorList>
    </citation>
    <scope>NUCLEOTIDE SEQUENCE [LARGE SCALE GENOMIC DNA]</scope>
    <source>
        <strain evidence="2">cv. 10/8</strain>
        <tissue evidence="1">Leaf</tissue>
    </source>
</reference>
<accession>A0A392PEQ1</accession>
<sequence>CLLGELFDGDAANPKPPIGALAPSIIGAAALPLPVVKGDRISISMPDEEYQVGLASCKHNLHGRIIWPKGSTPLKVAEVKSKLSPLWKTL</sequence>
<evidence type="ECO:0000313" key="2">
    <source>
        <dbReference type="Proteomes" id="UP000265520"/>
    </source>
</evidence>
<feature type="non-terminal residue" evidence="1">
    <location>
        <position position="90"/>
    </location>
</feature>
<dbReference type="AlphaFoldDB" id="A0A392PEQ1"/>
<keyword evidence="2" id="KW-1185">Reference proteome</keyword>
<organism evidence="1 2">
    <name type="scientific">Trifolium medium</name>
    <dbReference type="NCBI Taxonomy" id="97028"/>
    <lineage>
        <taxon>Eukaryota</taxon>
        <taxon>Viridiplantae</taxon>
        <taxon>Streptophyta</taxon>
        <taxon>Embryophyta</taxon>
        <taxon>Tracheophyta</taxon>
        <taxon>Spermatophyta</taxon>
        <taxon>Magnoliopsida</taxon>
        <taxon>eudicotyledons</taxon>
        <taxon>Gunneridae</taxon>
        <taxon>Pentapetalae</taxon>
        <taxon>rosids</taxon>
        <taxon>fabids</taxon>
        <taxon>Fabales</taxon>
        <taxon>Fabaceae</taxon>
        <taxon>Papilionoideae</taxon>
        <taxon>50 kb inversion clade</taxon>
        <taxon>NPAAA clade</taxon>
        <taxon>Hologalegina</taxon>
        <taxon>IRL clade</taxon>
        <taxon>Trifolieae</taxon>
        <taxon>Trifolium</taxon>
    </lineage>
</organism>
<dbReference type="EMBL" id="LXQA010076803">
    <property type="protein sequence ID" value="MCI10578.1"/>
    <property type="molecule type" value="Genomic_DNA"/>
</dbReference>
<dbReference type="Proteomes" id="UP000265520">
    <property type="component" value="Unassembled WGS sequence"/>
</dbReference>
<proteinExistence type="predicted"/>